<evidence type="ECO:0000256" key="3">
    <source>
        <dbReference type="ARBA" id="ARBA00023136"/>
    </source>
</evidence>
<proteinExistence type="predicted"/>
<organism evidence="6 7">
    <name type="scientific">Microlunatus elymi</name>
    <dbReference type="NCBI Taxonomy" id="2596828"/>
    <lineage>
        <taxon>Bacteria</taxon>
        <taxon>Bacillati</taxon>
        <taxon>Actinomycetota</taxon>
        <taxon>Actinomycetes</taxon>
        <taxon>Propionibacteriales</taxon>
        <taxon>Propionibacteriaceae</taxon>
        <taxon>Microlunatus</taxon>
    </lineage>
</organism>
<dbReference type="PANTHER" id="PTHR43649:SF33">
    <property type="entry name" value="POLYGALACTURONAN_RHAMNOGALACTURONAN-BINDING PROTEIN YTCQ"/>
    <property type="match status" value="1"/>
</dbReference>
<dbReference type="OrthoDB" id="1650177at2"/>
<dbReference type="PROSITE" id="PS51318">
    <property type="entry name" value="TAT"/>
    <property type="match status" value="1"/>
</dbReference>
<dbReference type="Pfam" id="PF01547">
    <property type="entry name" value="SBP_bac_1"/>
    <property type="match status" value="1"/>
</dbReference>
<reference evidence="6 7" key="1">
    <citation type="submission" date="2019-07" db="EMBL/GenBank/DDBJ databases">
        <title>Microlunatus dokdonensis sp. nov. isolated from the rhizospheric soil of the wild plant Elymus tsukushiensis.</title>
        <authorList>
            <person name="Ghim S.-Y."/>
            <person name="Hwang Y.-J."/>
            <person name="Son J.-S."/>
            <person name="Shin J.-H."/>
        </authorList>
    </citation>
    <scope>NUCLEOTIDE SEQUENCE [LARGE SCALE GENOMIC DNA]</scope>
    <source>
        <strain evidence="6 7">KUDC0627</strain>
    </source>
</reference>
<evidence type="ECO:0000256" key="5">
    <source>
        <dbReference type="ARBA" id="ARBA00023288"/>
    </source>
</evidence>
<keyword evidence="7" id="KW-1185">Reference proteome</keyword>
<keyword evidence="3" id="KW-0472">Membrane</keyword>
<keyword evidence="1" id="KW-1003">Cell membrane</keyword>
<gene>
    <name evidence="6" type="ORF">FOE78_05095</name>
</gene>
<evidence type="ECO:0000256" key="4">
    <source>
        <dbReference type="ARBA" id="ARBA00023139"/>
    </source>
</evidence>
<dbReference type="Proteomes" id="UP000319263">
    <property type="component" value="Chromosome"/>
</dbReference>
<evidence type="ECO:0000313" key="7">
    <source>
        <dbReference type="Proteomes" id="UP000319263"/>
    </source>
</evidence>
<sequence>MNNNNVLSRRALLGAGIGAAAAGMLGGCSGGKGLPGSEQSGQAGTGAGTIQWWTNHTEEDTKLFKERIKAFNKVHPDIEVKLLNIAEGKQYYTKINTAAVAGSLADVFYTRSFDIAPFVARQWIQPLKELIEKDKDEVRPDDFWPAEVAQLSVGDTMYALPYDFSNFAIYVNKTMLDKQGVSMPTDDWTWEDLFELGKPFVQKSGSRQKRWGVGWTTTDWFSMGVFRAYGGDTFSEDLTKSVINNPTNLAVMTGWDEQMAAGVLPATGATPAGVDVFASQLAPFNVNGSWATLQTRAGIADKFEWDVVRLPMGSTGKRAVSTAGGAWSIAKASKNQEAAWTFLKFITSEESTNALIADVTRSIPGRQSSAKRWNEVVSSGKEPPTSATIFSQQMSEDAVNWAYPKFWSEFEQAWNTQIATLGVKGKPATILKKTQDQTNVAAQRY</sequence>
<dbReference type="SUPFAM" id="SSF53850">
    <property type="entry name" value="Periplasmic binding protein-like II"/>
    <property type="match status" value="1"/>
</dbReference>
<keyword evidence="5" id="KW-0449">Lipoprotein</keyword>
<accession>A0A516PW59</accession>
<evidence type="ECO:0000256" key="2">
    <source>
        <dbReference type="ARBA" id="ARBA00022729"/>
    </source>
</evidence>
<keyword evidence="2" id="KW-0732">Signal</keyword>
<dbReference type="PANTHER" id="PTHR43649">
    <property type="entry name" value="ARABINOSE-BINDING PROTEIN-RELATED"/>
    <property type="match status" value="1"/>
</dbReference>
<evidence type="ECO:0000313" key="6">
    <source>
        <dbReference type="EMBL" id="QDP95372.1"/>
    </source>
</evidence>
<dbReference type="AlphaFoldDB" id="A0A516PW59"/>
<protein>
    <submittedName>
        <fullName evidence="6">Sugar ABC transporter substrate-binding protein</fullName>
    </submittedName>
</protein>
<name>A0A516PW59_9ACTN</name>
<dbReference type="Gene3D" id="3.40.190.10">
    <property type="entry name" value="Periplasmic binding protein-like II"/>
    <property type="match status" value="1"/>
</dbReference>
<dbReference type="EMBL" id="CP041692">
    <property type="protein sequence ID" value="QDP95372.1"/>
    <property type="molecule type" value="Genomic_DNA"/>
</dbReference>
<evidence type="ECO:0000256" key="1">
    <source>
        <dbReference type="ARBA" id="ARBA00022475"/>
    </source>
</evidence>
<dbReference type="InterPro" id="IPR006059">
    <property type="entry name" value="SBP"/>
</dbReference>
<dbReference type="InterPro" id="IPR006311">
    <property type="entry name" value="TAT_signal"/>
</dbReference>
<dbReference type="RefSeq" id="WP_143985345.1">
    <property type="nucleotide sequence ID" value="NZ_CP041692.1"/>
</dbReference>
<dbReference type="InterPro" id="IPR050490">
    <property type="entry name" value="Bact_solute-bd_prot1"/>
</dbReference>
<keyword evidence="4" id="KW-0564">Palmitate</keyword>
<dbReference type="CDD" id="cd13585">
    <property type="entry name" value="PBP2_TMBP_like"/>
    <property type="match status" value="1"/>
</dbReference>
<dbReference type="KEGG" id="mik:FOE78_05095"/>